<evidence type="ECO:0000313" key="6">
    <source>
        <dbReference type="Proteomes" id="UP000034320"/>
    </source>
</evidence>
<keyword evidence="3" id="KW-0812">Transmembrane</keyword>
<name>A0A0G1BJH5_9BACT</name>
<feature type="compositionally biased region" description="Pro residues" evidence="2">
    <location>
        <begin position="71"/>
        <end position="81"/>
    </location>
</feature>
<dbReference type="Proteomes" id="UP000034320">
    <property type="component" value="Unassembled WGS sequence"/>
</dbReference>
<feature type="compositionally biased region" description="Polar residues" evidence="2">
    <location>
        <begin position="126"/>
        <end position="153"/>
    </location>
</feature>
<dbReference type="EMBL" id="LCDD01000017">
    <property type="protein sequence ID" value="KKS46436.1"/>
    <property type="molecule type" value="Genomic_DNA"/>
</dbReference>
<comment type="caution">
    <text evidence="5">The sequence shown here is derived from an EMBL/GenBank/DDBJ whole genome shotgun (WGS) entry which is preliminary data.</text>
</comment>
<keyword evidence="3" id="KW-0472">Membrane</keyword>
<reference evidence="5 6" key="1">
    <citation type="journal article" date="2015" name="Nature">
        <title>rRNA introns, odd ribosomes, and small enigmatic genomes across a large radiation of phyla.</title>
        <authorList>
            <person name="Brown C.T."/>
            <person name="Hug L.A."/>
            <person name="Thomas B.C."/>
            <person name="Sharon I."/>
            <person name="Castelle C.J."/>
            <person name="Singh A."/>
            <person name="Wilkins M.J."/>
            <person name="Williams K.H."/>
            <person name="Banfield J.F."/>
        </authorList>
    </citation>
    <scope>NUCLEOTIDE SEQUENCE [LARGE SCALE GENOMIC DNA]</scope>
</reference>
<evidence type="ECO:0000256" key="2">
    <source>
        <dbReference type="SAM" id="MobiDB-lite"/>
    </source>
</evidence>
<feature type="compositionally biased region" description="Low complexity" evidence="2">
    <location>
        <begin position="32"/>
        <end position="44"/>
    </location>
</feature>
<keyword evidence="4" id="KW-0732">Signal</keyword>
<evidence type="ECO:0000256" key="1">
    <source>
        <dbReference type="SAM" id="Coils"/>
    </source>
</evidence>
<feature type="coiled-coil region" evidence="1">
    <location>
        <begin position="179"/>
        <end position="206"/>
    </location>
</feature>
<evidence type="ECO:0000313" key="5">
    <source>
        <dbReference type="EMBL" id="KKS46436.1"/>
    </source>
</evidence>
<proteinExistence type="predicted"/>
<feature type="transmembrane region" description="Helical" evidence="3">
    <location>
        <begin position="758"/>
        <end position="784"/>
    </location>
</feature>
<feature type="region of interest" description="Disordered" evidence="2">
    <location>
        <begin position="31"/>
        <end position="163"/>
    </location>
</feature>
<keyword evidence="3" id="KW-1133">Transmembrane helix</keyword>
<evidence type="ECO:0000256" key="3">
    <source>
        <dbReference type="SAM" id="Phobius"/>
    </source>
</evidence>
<feature type="signal peptide" evidence="4">
    <location>
        <begin position="1"/>
        <end position="29"/>
    </location>
</feature>
<evidence type="ECO:0000256" key="4">
    <source>
        <dbReference type="SAM" id="SignalP"/>
    </source>
</evidence>
<accession>A0A0G1BJH5</accession>
<gene>
    <name evidence="5" type="ORF">UV09_C0017G0024</name>
</gene>
<feature type="chain" id="PRO_5002536153" evidence="4">
    <location>
        <begin position="30"/>
        <end position="806"/>
    </location>
</feature>
<protein>
    <submittedName>
        <fullName evidence="5">Uncharacterized protein</fullName>
    </submittedName>
</protein>
<feature type="compositionally biased region" description="Low complexity" evidence="2">
    <location>
        <begin position="82"/>
        <end position="94"/>
    </location>
</feature>
<keyword evidence="1" id="KW-0175">Coiled coil</keyword>
<organism evidence="5 6">
    <name type="scientific">Candidatus Gottesmanbacteria bacterium GW2011_GWA2_42_18</name>
    <dbReference type="NCBI Taxonomy" id="1618442"/>
    <lineage>
        <taxon>Bacteria</taxon>
        <taxon>Candidatus Gottesmaniibacteriota</taxon>
    </lineage>
</organism>
<feature type="compositionally biased region" description="Low complexity" evidence="2">
    <location>
        <begin position="53"/>
        <end position="67"/>
    </location>
</feature>
<sequence length="806" mass="84132">MDKLKKKISLILILAVFLGNILSPFAVVAQEGPSGPSAPSAPAGPGSPPSAPEGPSGPAIGPSAPSGPAGPGSPPPRPSGPSGPAIGPSALSGPSGPGTPPPLPDYNQPAPERTPFPTVVDLQNPDPLNTGNNFGDQFNASTGDGTNGLTSGSDPLYQGGSVNDPLNIYTGPNSYNYGAEIIDKKLEIMNQNLAKMQNKIDAMTSTGFNYANLNTLDGQVFSGNTQAALNLLNKLNSNISGIGGFSVMNIYDNYLGDIVLNFTDGNPANAFSQASQTVSENSLTGPLSTNIADSQSSFTIKEATGNDAKIENDINLSAITGNNTASMNTGNGEIESGDASAVANIINMVNTNLNVANWLIGVINIYGALLGDIILPQEANSGTLNGSNTSSGGVIVGNQNTGPGSDNYASYTSNTTAEFNTVNNADIESSLDVSANTGNNNASVNTGGGFVQTGSSDAAISNSTIANTTTVSEDDTVWMIIVNEAGKWVGHILGSPWGSTSASNSLPVTTETGGFGNQNYSVYSGNEATGPLSQNIATIASNTEESYITENNAAITNNITANADTGNNQAMYNTGAGVISTGDADVALNLVNMANTNVVAKKFVAILVNVIGEFMGDVIPTGYTDNTAQTGNNSHMGGTPDPLPTLKPLPTLPALPGLQTPSFEVNTEYNYSLYPQNQEYYNVYPAVNQGGNNYPDEYISSVNKVNNQRYRTYILRNYLATAPSPTDTVGNQQTRVLRRGLFLSNNFAKATQATFPGILLGGLSLRVTSSWLAVLPLALFMLYWRRRRRYNIDFTVYLNNILEIIL</sequence>
<dbReference type="PATRIC" id="fig|1618442.3.peg.788"/>
<dbReference type="AlphaFoldDB" id="A0A0G1BJH5"/>